<dbReference type="Proteomes" id="UP001631969">
    <property type="component" value="Unassembled WGS sequence"/>
</dbReference>
<reference evidence="1" key="1">
    <citation type="submission" date="2024-12" db="EMBL/GenBank/DDBJ databases">
        <authorList>
            <person name="Wu N."/>
        </authorList>
    </citation>
    <scope>NUCLEOTIDE SEQUENCE</scope>
    <source>
        <strain evidence="1">P15</strain>
    </source>
</reference>
<proteinExistence type="predicted"/>
<organism evidence="1 2">
    <name type="scientific">Paenibacillus mesotrionivorans</name>
    <dbReference type="NCBI Taxonomy" id="3160968"/>
    <lineage>
        <taxon>Bacteria</taxon>
        <taxon>Bacillati</taxon>
        <taxon>Bacillota</taxon>
        <taxon>Bacilli</taxon>
        <taxon>Bacillales</taxon>
        <taxon>Paenibacillaceae</taxon>
        <taxon>Paenibacillus</taxon>
    </lineage>
</organism>
<name>A0ACC7NYQ5_9BACL</name>
<protein>
    <submittedName>
        <fullName evidence="1">Uncharacterized protein</fullName>
    </submittedName>
</protein>
<sequence>MKQQLQARMEELKAELETGHQMLQELEEKRNNLGYTVTRITGAIQVLEELLARGEEDAQ</sequence>
<evidence type="ECO:0000313" key="1">
    <source>
        <dbReference type="EMBL" id="MFM9327192.1"/>
    </source>
</evidence>
<dbReference type="EMBL" id="JBJURJ010000002">
    <property type="protein sequence ID" value="MFM9327192.1"/>
    <property type="molecule type" value="Genomic_DNA"/>
</dbReference>
<keyword evidence="2" id="KW-1185">Reference proteome</keyword>
<comment type="caution">
    <text evidence="1">The sequence shown here is derived from an EMBL/GenBank/DDBJ whole genome shotgun (WGS) entry which is preliminary data.</text>
</comment>
<accession>A0ACC7NYQ5</accession>
<gene>
    <name evidence="1" type="ORF">ACI1P1_02665</name>
</gene>
<evidence type="ECO:0000313" key="2">
    <source>
        <dbReference type="Proteomes" id="UP001631969"/>
    </source>
</evidence>